<dbReference type="Pfam" id="PF01963">
    <property type="entry name" value="TraB_PrgY_gumN"/>
    <property type="match status" value="1"/>
</dbReference>
<dbReference type="PANTHER" id="PTHR40590:SF1">
    <property type="entry name" value="CYTOPLASMIC PROTEIN"/>
    <property type="match status" value="1"/>
</dbReference>
<name>A0A916ZP98_9HYPH</name>
<reference evidence="2" key="2">
    <citation type="submission" date="2020-09" db="EMBL/GenBank/DDBJ databases">
        <authorList>
            <person name="Sun Q."/>
            <person name="Zhou Y."/>
        </authorList>
    </citation>
    <scope>NUCLEOTIDE SEQUENCE</scope>
    <source>
        <strain evidence="2">CGMCC 1.15367</strain>
    </source>
</reference>
<dbReference type="Proteomes" id="UP000644699">
    <property type="component" value="Unassembled WGS sequence"/>
</dbReference>
<dbReference type="AlphaFoldDB" id="A0A916ZP98"/>
<dbReference type="InterPro" id="IPR002816">
    <property type="entry name" value="TraB/PrgY/GumN_fam"/>
</dbReference>
<evidence type="ECO:0000313" key="2">
    <source>
        <dbReference type="EMBL" id="GGE06357.1"/>
    </source>
</evidence>
<organism evidence="2 3">
    <name type="scientific">Aureimonas endophytica</name>
    <dbReference type="NCBI Taxonomy" id="2027858"/>
    <lineage>
        <taxon>Bacteria</taxon>
        <taxon>Pseudomonadati</taxon>
        <taxon>Pseudomonadota</taxon>
        <taxon>Alphaproteobacteria</taxon>
        <taxon>Hyphomicrobiales</taxon>
        <taxon>Aurantimonadaceae</taxon>
        <taxon>Aureimonas</taxon>
    </lineage>
</organism>
<keyword evidence="1" id="KW-0732">Signal</keyword>
<evidence type="ECO:0000256" key="1">
    <source>
        <dbReference type="SAM" id="SignalP"/>
    </source>
</evidence>
<keyword evidence="3" id="KW-1185">Reference proteome</keyword>
<feature type="chain" id="PRO_5037091947" description="TraB family protein" evidence="1">
    <location>
        <begin position="40"/>
        <end position="353"/>
    </location>
</feature>
<comment type="caution">
    <text evidence="2">The sequence shown here is derived from an EMBL/GenBank/DDBJ whole genome shotgun (WGS) entry which is preliminary data.</text>
</comment>
<sequence>MRNGTEGSGGTRRRHRRRLAGALAVLLATLAPGPAPASAAEPACQPGTDLTPKLAADGRLARIEAEAAKVPNGEGRFWRVEKDGLPPSYLFGTMHLSDPRILARPPAVEAALGAAKTVVIETLDVLDQGKSDLLVLAHPELMMLPAGKSLDDYLSPEEKRESDALFAKAGTPYAAVRTLQPWFTAMGVMLPGCEAARAAAGAHPLDIALALDAKAAGKVLVGLESSLEQLQAMASMDMELQVANLLSILRVKDTIPDLFETLTDFYLAGRIGAIGPLSEIATETPDSPQASGAAYAQFEQRIVTDRNRRMAERLAPQLAAGGVLVAVGALHLPGEEGLVELLRRAGYRVTRAD</sequence>
<reference evidence="2" key="1">
    <citation type="journal article" date="2014" name="Int. J. Syst. Evol. Microbiol.">
        <title>Complete genome sequence of Corynebacterium casei LMG S-19264T (=DSM 44701T), isolated from a smear-ripened cheese.</title>
        <authorList>
            <consortium name="US DOE Joint Genome Institute (JGI-PGF)"/>
            <person name="Walter F."/>
            <person name="Albersmeier A."/>
            <person name="Kalinowski J."/>
            <person name="Ruckert C."/>
        </authorList>
    </citation>
    <scope>NUCLEOTIDE SEQUENCE</scope>
    <source>
        <strain evidence="2">CGMCC 1.15367</strain>
    </source>
</reference>
<dbReference type="EMBL" id="BMIQ01000004">
    <property type="protein sequence ID" value="GGE06357.1"/>
    <property type="molecule type" value="Genomic_DNA"/>
</dbReference>
<dbReference type="PANTHER" id="PTHR40590">
    <property type="entry name" value="CYTOPLASMIC PROTEIN-RELATED"/>
    <property type="match status" value="1"/>
</dbReference>
<evidence type="ECO:0000313" key="3">
    <source>
        <dbReference type="Proteomes" id="UP000644699"/>
    </source>
</evidence>
<accession>A0A916ZP98</accession>
<dbReference type="InterPro" id="IPR047111">
    <property type="entry name" value="YbaP-like"/>
</dbReference>
<dbReference type="RefSeq" id="WP_188909293.1">
    <property type="nucleotide sequence ID" value="NZ_BMIQ01000004.1"/>
</dbReference>
<feature type="signal peptide" evidence="1">
    <location>
        <begin position="1"/>
        <end position="39"/>
    </location>
</feature>
<protein>
    <recommendedName>
        <fullName evidence="4">TraB family protein</fullName>
    </recommendedName>
</protein>
<dbReference type="CDD" id="cd14789">
    <property type="entry name" value="Tiki"/>
    <property type="match status" value="1"/>
</dbReference>
<proteinExistence type="predicted"/>
<gene>
    <name evidence="2" type="ORF">GCM10011390_26840</name>
</gene>
<evidence type="ECO:0008006" key="4">
    <source>
        <dbReference type="Google" id="ProtNLM"/>
    </source>
</evidence>